<feature type="compositionally biased region" description="Polar residues" evidence="9">
    <location>
        <begin position="245"/>
        <end position="254"/>
    </location>
</feature>
<evidence type="ECO:0000256" key="3">
    <source>
        <dbReference type="ARBA" id="ARBA00022801"/>
    </source>
</evidence>
<dbReference type="SMART" id="SM00487">
    <property type="entry name" value="DEXDc"/>
    <property type="match status" value="1"/>
</dbReference>
<feature type="region of interest" description="Disordered" evidence="9">
    <location>
        <begin position="237"/>
        <end position="258"/>
    </location>
</feature>
<comment type="catalytic activity">
    <reaction evidence="7">
        <text>ATP + H2O = ADP + phosphate + H(+)</text>
        <dbReference type="Rhea" id="RHEA:13065"/>
        <dbReference type="ChEBI" id="CHEBI:15377"/>
        <dbReference type="ChEBI" id="CHEBI:15378"/>
        <dbReference type="ChEBI" id="CHEBI:30616"/>
        <dbReference type="ChEBI" id="CHEBI:43474"/>
        <dbReference type="ChEBI" id="CHEBI:456216"/>
        <dbReference type="EC" id="3.6.4.13"/>
    </reaction>
</comment>
<feature type="region of interest" description="Disordered" evidence="9">
    <location>
        <begin position="120"/>
        <end position="166"/>
    </location>
</feature>
<reference evidence="12" key="1">
    <citation type="journal article" date="2019" name="Science">
        <title>Mutation of a bHLH transcription factor allowed almond domestication.</title>
        <authorList>
            <person name="Sanchez-Perez R."/>
            <person name="Pavan S."/>
            <person name="Mazzeo R."/>
            <person name="Moldovan C."/>
            <person name="Aiese Cigliano R."/>
            <person name="Del Cueto J."/>
            <person name="Ricciardi F."/>
            <person name="Lotti C."/>
            <person name="Ricciardi L."/>
            <person name="Dicenta F."/>
            <person name="Lopez-Marques R.L."/>
            <person name="Lindberg Moller B."/>
        </authorList>
    </citation>
    <scope>NUCLEOTIDE SEQUENCE</scope>
</reference>
<organism evidence="12">
    <name type="scientific">Prunus dulcis</name>
    <name type="common">Almond</name>
    <name type="synonym">Amygdalus dulcis</name>
    <dbReference type="NCBI Taxonomy" id="3755"/>
    <lineage>
        <taxon>Eukaryota</taxon>
        <taxon>Viridiplantae</taxon>
        <taxon>Streptophyta</taxon>
        <taxon>Embryophyta</taxon>
        <taxon>Tracheophyta</taxon>
        <taxon>Spermatophyta</taxon>
        <taxon>Magnoliopsida</taxon>
        <taxon>eudicotyledons</taxon>
        <taxon>Gunneridae</taxon>
        <taxon>Pentapetalae</taxon>
        <taxon>rosids</taxon>
        <taxon>fabids</taxon>
        <taxon>Rosales</taxon>
        <taxon>Rosaceae</taxon>
        <taxon>Amygdaloideae</taxon>
        <taxon>Amygdaleae</taxon>
        <taxon>Prunus</taxon>
    </lineage>
</organism>
<dbReference type="InterPro" id="IPR011545">
    <property type="entry name" value="DEAD/DEAH_box_helicase_dom"/>
</dbReference>
<dbReference type="GO" id="GO:0005634">
    <property type="term" value="C:nucleus"/>
    <property type="evidence" value="ECO:0007669"/>
    <property type="project" value="TreeGrafter"/>
</dbReference>
<evidence type="ECO:0000259" key="11">
    <source>
        <dbReference type="PROSITE" id="PS51194"/>
    </source>
</evidence>
<keyword evidence="6" id="KW-0694">RNA-binding</keyword>
<feature type="compositionally biased region" description="Polar residues" evidence="9">
    <location>
        <begin position="1048"/>
        <end position="1057"/>
    </location>
</feature>
<feature type="region of interest" description="Disordered" evidence="9">
    <location>
        <begin position="1046"/>
        <end position="1067"/>
    </location>
</feature>
<dbReference type="GO" id="GO:0005524">
    <property type="term" value="F:ATP binding"/>
    <property type="evidence" value="ECO:0007669"/>
    <property type="project" value="UniProtKB-KW"/>
</dbReference>
<keyword evidence="2" id="KW-0547">Nucleotide-binding</keyword>
<dbReference type="Pfam" id="PF00270">
    <property type="entry name" value="DEAD"/>
    <property type="match status" value="1"/>
</dbReference>
<dbReference type="Gene3D" id="1.20.120.1080">
    <property type="match status" value="1"/>
</dbReference>
<evidence type="ECO:0000256" key="5">
    <source>
        <dbReference type="ARBA" id="ARBA00022840"/>
    </source>
</evidence>
<dbReference type="FunFam" id="3.40.50.300:FF:000480">
    <property type="entry name" value="DExH-box ATP-dependent RNA helicase DExH3"/>
    <property type="match status" value="1"/>
</dbReference>
<feature type="domain" description="Helicase ATP-binding" evidence="10">
    <location>
        <begin position="318"/>
        <end position="485"/>
    </location>
</feature>
<dbReference type="Pfam" id="PF26026">
    <property type="entry name" value="RNA_hel_CTD"/>
    <property type="match status" value="1"/>
</dbReference>
<dbReference type="Gene3D" id="3.40.50.300">
    <property type="entry name" value="P-loop containing nucleotide triphosphate hydrolases"/>
    <property type="match status" value="2"/>
</dbReference>
<dbReference type="GO" id="GO:0003723">
    <property type="term" value="F:RNA binding"/>
    <property type="evidence" value="ECO:0007669"/>
    <property type="project" value="UniProtKB-KW"/>
</dbReference>
<dbReference type="SMART" id="SM00490">
    <property type="entry name" value="HELICc"/>
    <property type="match status" value="1"/>
</dbReference>
<evidence type="ECO:0000259" key="10">
    <source>
        <dbReference type="PROSITE" id="PS51192"/>
    </source>
</evidence>
<evidence type="ECO:0000256" key="6">
    <source>
        <dbReference type="ARBA" id="ARBA00022884"/>
    </source>
</evidence>
<evidence type="ECO:0000256" key="9">
    <source>
        <dbReference type="SAM" id="MobiDB-lite"/>
    </source>
</evidence>
<dbReference type="InterPro" id="IPR014001">
    <property type="entry name" value="Helicase_ATP-bd"/>
</dbReference>
<dbReference type="Pfam" id="PF21010">
    <property type="entry name" value="HA2_C"/>
    <property type="match status" value="1"/>
</dbReference>
<dbReference type="Pfam" id="PF00271">
    <property type="entry name" value="Helicase_C"/>
    <property type="match status" value="1"/>
</dbReference>
<dbReference type="PANTHER" id="PTHR18934">
    <property type="entry name" value="ATP-DEPENDENT RNA HELICASE"/>
    <property type="match status" value="1"/>
</dbReference>
<dbReference type="SUPFAM" id="SSF52540">
    <property type="entry name" value="P-loop containing nucleoside triphosphate hydrolases"/>
    <property type="match status" value="1"/>
</dbReference>
<dbReference type="PROSITE" id="PS51194">
    <property type="entry name" value="HELICASE_CTER"/>
    <property type="match status" value="1"/>
</dbReference>
<dbReference type="PROSITE" id="PS51192">
    <property type="entry name" value="HELICASE_ATP_BIND_1"/>
    <property type="match status" value="1"/>
</dbReference>
<feature type="domain" description="Helicase C-terminal" evidence="11">
    <location>
        <begin position="563"/>
        <end position="737"/>
    </location>
</feature>
<comment type="similarity">
    <text evidence="8">Belongs to the DExH box helicase family.</text>
</comment>
<evidence type="ECO:0000256" key="7">
    <source>
        <dbReference type="ARBA" id="ARBA00047984"/>
    </source>
</evidence>
<evidence type="ECO:0000256" key="8">
    <source>
        <dbReference type="ARBA" id="ARBA00060772"/>
    </source>
</evidence>
<dbReference type="AlphaFoldDB" id="A0A4Y1QRL3"/>
<evidence type="ECO:0000256" key="1">
    <source>
        <dbReference type="ARBA" id="ARBA00012552"/>
    </source>
</evidence>
<dbReference type="GO" id="GO:0016787">
    <property type="term" value="F:hydrolase activity"/>
    <property type="evidence" value="ECO:0007669"/>
    <property type="project" value="UniProtKB-KW"/>
</dbReference>
<evidence type="ECO:0000313" key="12">
    <source>
        <dbReference type="EMBL" id="BBG94504.1"/>
    </source>
</evidence>
<name>A0A4Y1QRL3_PRUDU</name>
<dbReference type="EC" id="3.6.4.13" evidence="1"/>
<dbReference type="SMART" id="SM00847">
    <property type="entry name" value="HA2"/>
    <property type="match status" value="1"/>
</dbReference>
<evidence type="ECO:0000256" key="2">
    <source>
        <dbReference type="ARBA" id="ARBA00022741"/>
    </source>
</evidence>
<dbReference type="InterPro" id="IPR007502">
    <property type="entry name" value="Helicase-assoc_dom"/>
</dbReference>
<dbReference type="FunFam" id="3.40.50.300:FF:000526">
    <property type="entry name" value="DExH-box ATP-dependent RNA helicase DExH3"/>
    <property type="match status" value="1"/>
</dbReference>
<dbReference type="CDD" id="cd17917">
    <property type="entry name" value="DEXHc_RHA-like"/>
    <property type="match status" value="1"/>
</dbReference>
<dbReference type="InterPro" id="IPR027417">
    <property type="entry name" value="P-loop_NTPase"/>
</dbReference>
<accession>A0A4Y1QRL3</accession>
<keyword evidence="3" id="KW-0378">Hydrolase</keyword>
<sequence length="1127" mass="125999">MKEEWRYIDDAILLSLCMPSPSLAFLFLPSPSLQFAAAPSHPKPIAFKPSPSPSPSLLAMKDRPPSSYGAVYVPPHHRLRSVITSPNYNSAASIGSKLRENQSAALNRRSTNGTLTYYQTQRQEQLQKPKLQHNSAYDDGVSEEGSDREVELPSRPTQGASPSDNIDDWKRKLTMLLRDKEKQELFQGRKKIDVPLPNYRFDLDDKRPQREVTLPLGVLRRVEGYLGEFLSQKSRTREGLPDASFSRSNSSGSIATDEGLFEQPESLASSKVVMEKILWRRSLQLRDKQQSWQESPEGRKMLELRRSLPAYKEKDALLTAISRNQVVIISGETGCGKTTQIPQFILESEIEAVHGAVCSIICTQPRRISAMSVSERVASERGEKLGESVGYKVRLEGMKGRDTRLLFCTTGILLRRLLVDRNLKGVTHVIVDEIHERGMNEDFLLIVLKDLLPRRPELRLILMSATLDSELFSSYFGFYISSSNSFSGGCSEITGCRLTPYNQIDDYGQEKMWKMSKQAPRKRKSQIASVVEDALKAADFNGYGPQTQESLACWNPDCIGFNLIEYLLCNICESERPGAILVFMTGWDDINSLKEKLHANPLLGDSSRVLLLACHGSMASSEQRLIFDEPEDGVRKIVLATNIAETSITINDVVFVLDCGKAKETSYDALNNTPCLLPSWISKVSAQQRRGRAGRVQPGECYHLYPRCVYDAFAEYQLPEILRTPLQSLCLQIKSLNLGSISEFLSRALQSPELLAVQNAIEYLKIIGALDENENLTVLAINLMQSKSLDRTLSNYASCGAKTWKDALGSAIFNCLDPVLTIVSGLSVRDPFLTPFDKKDLAEAAKSQFSRDYSDHLALVRAYEGWKVAERDFAGYDYCWKNFLSAQSMKAIDSLRKEFFSLLRDTDLVDANTTTIMHGVMTSISSVQTLSMLGNLKFHIHGWFSMRDKSELCFLRDSTAVSDSMLLLFGGSFSKGTLDGHLTMLGGYLEFFMKPAIAELYLCLKGELDELIQTKCGCCSQRIKERVDLYLAVRSLHPPKPSVLAAQPASTLVSRTDSGPGGDNSKSQLQTLLTRAGYAAPTYKTKQLKNSQFRATVEFNGMEIMASLVITKRVQKKMQQLRPSSGW</sequence>
<dbReference type="InterPro" id="IPR059023">
    <property type="entry name" value="RNA_hel_CTD"/>
</dbReference>
<dbReference type="InterPro" id="IPR001650">
    <property type="entry name" value="Helicase_C-like"/>
</dbReference>
<dbReference type="GO" id="GO:0003724">
    <property type="term" value="F:RNA helicase activity"/>
    <property type="evidence" value="ECO:0007669"/>
    <property type="project" value="UniProtKB-EC"/>
</dbReference>
<keyword evidence="4 12" id="KW-0347">Helicase</keyword>
<gene>
    <name evidence="12" type="ORF">Prudu_002809</name>
</gene>
<feature type="compositionally biased region" description="Polar residues" evidence="9">
    <location>
        <begin position="155"/>
        <end position="164"/>
    </location>
</feature>
<dbReference type="EMBL" id="AP019297">
    <property type="protein sequence ID" value="BBG94504.1"/>
    <property type="molecule type" value="Genomic_DNA"/>
</dbReference>
<protein>
    <recommendedName>
        <fullName evidence="1">RNA helicase</fullName>
        <ecNumber evidence="1">3.6.4.13</ecNumber>
    </recommendedName>
</protein>
<dbReference type="PANTHER" id="PTHR18934:SF146">
    <property type="entry name" value="DEXH-BOX ATP-DEPENDENT RNA HELICASE DEXH5, MITOCHONDRIAL"/>
    <property type="match status" value="1"/>
</dbReference>
<keyword evidence="5" id="KW-0067">ATP-binding</keyword>
<proteinExistence type="inferred from homology"/>
<dbReference type="CDD" id="cd18791">
    <property type="entry name" value="SF2_C_RHA"/>
    <property type="match status" value="1"/>
</dbReference>
<dbReference type="Gene3D" id="3.30.160.20">
    <property type="match status" value="1"/>
</dbReference>
<evidence type="ECO:0000256" key="4">
    <source>
        <dbReference type="ARBA" id="ARBA00022806"/>
    </source>
</evidence>